<dbReference type="PANTHER" id="PTHR39335:SF1">
    <property type="entry name" value="BLL4220 PROTEIN"/>
    <property type="match status" value="1"/>
</dbReference>
<dbReference type="PANTHER" id="PTHR39335">
    <property type="entry name" value="BLL4220 PROTEIN"/>
    <property type="match status" value="1"/>
</dbReference>
<dbReference type="Proteomes" id="UP001240984">
    <property type="component" value="Unassembled WGS sequence"/>
</dbReference>
<dbReference type="Pfam" id="PF03640">
    <property type="entry name" value="Lipoprotein_15"/>
    <property type="match status" value="2"/>
</dbReference>
<keyword evidence="2" id="KW-0449">Lipoprotein</keyword>
<evidence type="ECO:0000313" key="3">
    <source>
        <dbReference type="Proteomes" id="UP001240984"/>
    </source>
</evidence>
<dbReference type="InterPro" id="IPR005297">
    <property type="entry name" value="Lipoprotein_repeat"/>
</dbReference>
<proteinExistence type="predicted"/>
<keyword evidence="3" id="KW-1185">Reference proteome</keyword>
<feature type="signal peptide" evidence="1">
    <location>
        <begin position="1"/>
        <end position="30"/>
    </location>
</feature>
<keyword evidence="1" id="KW-0732">Signal</keyword>
<gene>
    <name evidence="2" type="ORF">J2S43_001224</name>
</gene>
<name>A0ABT9MMQ8_9ACTN</name>
<protein>
    <submittedName>
        <fullName evidence="2">Lipoprotein with Yx(FWY)xxD motif</fullName>
    </submittedName>
</protein>
<dbReference type="EMBL" id="JAUSRA010000001">
    <property type="protein sequence ID" value="MDP9792712.1"/>
    <property type="molecule type" value="Genomic_DNA"/>
</dbReference>
<dbReference type="RefSeq" id="WP_306827587.1">
    <property type="nucleotide sequence ID" value="NZ_JAUSRA010000001.1"/>
</dbReference>
<dbReference type="PROSITE" id="PS51257">
    <property type="entry name" value="PROKAR_LIPOPROTEIN"/>
    <property type="match status" value="1"/>
</dbReference>
<accession>A0ABT9MMQ8</accession>
<sequence length="184" mass="19304">MPRRPANRQFRVAVAAAATLLAISACTAQAPPPLIPLATDDPAAAGPVPAPSVARDVNPNGGYWPASIRAASNERLGDTVEDSDGFTLYRWDGDSADPPESRCADACAELWPPVLTRNKIIFKGLDRELLGAIERPDGSLQVTIAGRPAYRYSGDTGPGGFAGEAVDGTWFAFAPDGRKANGDD</sequence>
<feature type="chain" id="PRO_5046666430" evidence="1">
    <location>
        <begin position="31"/>
        <end position="184"/>
    </location>
</feature>
<organism evidence="2 3">
    <name type="scientific">Catenuloplanes nepalensis</name>
    <dbReference type="NCBI Taxonomy" id="587533"/>
    <lineage>
        <taxon>Bacteria</taxon>
        <taxon>Bacillati</taxon>
        <taxon>Actinomycetota</taxon>
        <taxon>Actinomycetes</taxon>
        <taxon>Micromonosporales</taxon>
        <taxon>Micromonosporaceae</taxon>
        <taxon>Catenuloplanes</taxon>
    </lineage>
</organism>
<evidence type="ECO:0000256" key="1">
    <source>
        <dbReference type="SAM" id="SignalP"/>
    </source>
</evidence>
<reference evidence="2 3" key="1">
    <citation type="submission" date="2023-07" db="EMBL/GenBank/DDBJ databases">
        <title>Sequencing the genomes of 1000 actinobacteria strains.</title>
        <authorList>
            <person name="Klenk H.-P."/>
        </authorList>
    </citation>
    <scope>NUCLEOTIDE SEQUENCE [LARGE SCALE GENOMIC DNA]</scope>
    <source>
        <strain evidence="2 3">DSM 44710</strain>
    </source>
</reference>
<comment type="caution">
    <text evidence="2">The sequence shown here is derived from an EMBL/GenBank/DDBJ whole genome shotgun (WGS) entry which is preliminary data.</text>
</comment>
<evidence type="ECO:0000313" key="2">
    <source>
        <dbReference type="EMBL" id="MDP9792712.1"/>
    </source>
</evidence>